<feature type="compositionally biased region" description="Polar residues" evidence="5">
    <location>
        <begin position="1081"/>
        <end position="1105"/>
    </location>
</feature>
<feature type="domain" description="RING-type" evidence="7">
    <location>
        <begin position="121"/>
        <end position="160"/>
    </location>
</feature>
<dbReference type="Pfam" id="PF00628">
    <property type="entry name" value="PHD"/>
    <property type="match status" value="1"/>
</dbReference>
<keyword evidence="3" id="KW-0862">Zinc</keyword>
<organism evidence="8 9">
    <name type="scientific">Triticum turgidum subsp. durum</name>
    <name type="common">Durum wheat</name>
    <name type="synonym">Triticum durum</name>
    <dbReference type="NCBI Taxonomy" id="4567"/>
    <lineage>
        <taxon>Eukaryota</taxon>
        <taxon>Viridiplantae</taxon>
        <taxon>Streptophyta</taxon>
        <taxon>Embryophyta</taxon>
        <taxon>Tracheophyta</taxon>
        <taxon>Spermatophyta</taxon>
        <taxon>Magnoliopsida</taxon>
        <taxon>Liliopsida</taxon>
        <taxon>Poales</taxon>
        <taxon>Poaceae</taxon>
        <taxon>BOP clade</taxon>
        <taxon>Pooideae</taxon>
        <taxon>Triticodae</taxon>
        <taxon>Triticeae</taxon>
        <taxon>Triticinae</taxon>
        <taxon>Triticum</taxon>
    </lineage>
</organism>
<evidence type="ECO:0000256" key="5">
    <source>
        <dbReference type="SAM" id="MobiDB-lite"/>
    </source>
</evidence>
<evidence type="ECO:0000256" key="3">
    <source>
        <dbReference type="ARBA" id="ARBA00022833"/>
    </source>
</evidence>
<dbReference type="OMA" id="SAWHRDW"/>
<dbReference type="InterPro" id="IPR011011">
    <property type="entry name" value="Znf_FYVE_PHD"/>
</dbReference>
<protein>
    <recommendedName>
        <fullName evidence="10">RING/U-box protein</fullName>
    </recommendedName>
</protein>
<dbReference type="InterPro" id="IPR017907">
    <property type="entry name" value="Znf_RING_CS"/>
</dbReference>
<dbReference type="SUPFAM" id="SSF57850">
    <property type="entry name" value="RING/U-box"/>
    <property type="match status" value="1"/>
</dbReference>
<dbReference type="EMBL" id="LT934115">
    <property type="protein sequence ID" value="VAH63868.1"/>
    <property type="molecule type" value="Genomic_DNA"/>
</dbReference>
<feature type="compositionally biased region" description="Polar residues" evidence="5">
    <location>
        <begin position="803"/>
        <end position="815"/>
    </location>
</feature>
<dbReference type="InterPro" id="IPR013083">
    <property type="entry name" value="Znf_RING/FYVE/PHD"/>
</dbReference>
<dbReference type="InterPro" id="IPR031736">
    <property type="entry name" value="REXO1-like_dom"/>
</dbReference>
<feature type="region of interest" description="Disordered" evidence="5">
    <location>
        <begin position="1066"/>
        <end position="1179"/>
    </location>
</feature>
<dbReference type="GO" id="GO:0061630">
    <property type="term" value="F:ubiquitin protein ligase activity"/>
    <property type="evidence" value="ECO:0007669"/>
    <property type="project" value="TreeGrafter"/>
</dbReference>
<keyword evidence="1" id="KW-0479">Metal-binding</keyword>
<feature type="compositionally biased region" description="Polar residues" evidence="5">
    <location>
        <begin position="1148"/>
        <end position="1163"/>
    </location>
</feature>
<feature type="region of interest" description="Disordered" evidence="5">
    <location>
        <begin position="378"/>
        <end position="404"/>
    </location>
</feature>
<dbReference type="SUPFAM" id="SSF57903">
    <property type="entry name" value="FYVE/PHD zinc finger"/>
    <property type="match status" value="1"/>
</dbReference>
<evidence type="ECO:0000256" key="1">
    <source>
        <dbReference type="ARBA" id="ARBA00022723"/>
    </source>
</evidence>
<evidence type="ECO:0000259" key="6">
    <source>
        <dbReference type="PROSITE" id="PS50016"/>
    </source>
</evidence>
<evidence type="ECO:0000256" key="2">
    <source>
        <dbReference type="ARBA" id="ARBA00022771"/>
    </source>
</evidence>
<feature type="region of interest" description="Disordered" evidence="5">
    <location>
        <begin position="875"/>
        <end position="898"/>
    </location>
</feature>
<dbReference type="Gene3D" id="3.30.40.10">
    <property type="entry name" value="Zinc/RING finger domain, C3HC4 (zinc finger)"/>
    <property type="match status" value="2"/>
</dbReference>
<dbReference type="InterPro" id="IPR001841">
    <property type="entry name" value="Znf_RING"/>
</dbReference>
<dbReference type="GO" id="GO:0016567">
    <property type="term" value="P:protein ubiquitination"/>
    <property type="evidence" value="ECO:0007669"/>
    <property type="project" value="TreeGrafter"/>
</dbReference>
<evidence type="ECO:0000256" key="4">
    <source>
        <dbReference type="PROSITE-ProRule" id="PRU00175"/>
    </source>
</evidence>
<dbReference type="PROSITE" id="PS50016">
    <property type="entry name" value="ZF_PHD_2"/>
    <property type="match status" value="1"/>
</dbReference>
<feature type="compositionally biased region" description="Polar residues" evidence="5">
    <location>
        <begin position="842"/>
        <end position="854"/>
    </location>
</feature>
<dbReference type="PANTHER" id="PTHR15315">
    <property type="entry name" value="RING FINGER PROTEIN 41, 151"/>
    <property type="match status" value="1"/>
</dbReference>
<feature type="compositionally biased region" description="Polar residues" evidence="5">
    <location>
        <begin position="998"/>
        <end position="1016"/>
    </location>
</feature>
<gene>
    <name evidence="8" type="ORF">TRITD_3Av1G187010</name>
</gene>
<dbReference type="InterPro" id="IPR019787">
    <property type="entry name" value="Znf_PHD-finger"/>
</dbReference>
<evidence type="ECO:0000313" key="9">
    <source>
        <dbReference type="Proteomes" id="UP000324705"/>
    </source>
</evidence>
<proteinExistence type="predicted"/>
<dbReference type="GO" id="GO:0008270">
    <property type="term" value="F:zinc ion binding"/>
    <property type="evidence" value="ECO:0007669"/>
    <property type="project" value="UniProtKB-KW"/>
</dbReference>
<sequence>MPMQMDVDGPPTEALEEMDNLVLRPFDSVLVVKTECLLCWCISRNKYLLVLLNELREGTQRDDTPFHIFLAMTWESTACMRVTNLLNYGNCSPFSELEMVFVMTIHTNFGWENYTSENEICGICRDIVIDRGVLDGCQHWFCYTCIDNWSAITNRCPLCKIEFQNITSTPVYDSTGTGDTIEDDYPLTSGDDDWYDPGESNTLSFPSYYIDAEAVVCLDGGDCIIRSGLVAAEDNSALDTSIACDSCDLWYHAICVGFNPETTSEDSWLCPRCVSIEAKNESEVVLKQNVNGDSDRTSTDASFSGRVSVSVADDGETALVVSMVGVNSESKDDLLEGSLGSETAQEAFYCNSHPSYSIDDLSHEAVANACIPRNKDISCSSHNKSSETNLARTVSSEPTQRSSELSAMRESACILFSAEHGNILNEQSEVPQDGLSYSLLCRSKEAESTGEDAALPRNSNGKSPVIKSAQLSSAASKVARSADVDMINSDAVQKRKNDQNTQLPPMEDRQNASDMESGDEISHPAKKAKLGVPDQEMYLIANSGVSSSDCHATSIAAEVIASDTSKIATQNKYVPDIMSIVEGESYMRDPGRELAKPVGRRAGDKPGLRMKKILHKDGKESTAVVQKLQQEIREVVRDNGISILKKDNAFDEKLLTAFRSAIGKSMDGPAKKPNLSLARKSLLQKGKIRENLTKKLYASSTGRRRSAWHRDREVDFWKHRCSPGINPEKIETLQSVLQLLKKSSDTGTRKESAEEKKAFLSRLYLADASVVPRKGDIKPLSALEGSLPFDKNSQIKGDDGKSTNKPAPVTQTIKINSPNSTGKVSSSSTLSKEALSRRENKNGQAPQNKQNQSAGDIKQDKRKWALEILARKNASSIGSKDQTEGTDDLSRNAKLPVDMRPQLTTGRHNKVPMSVRQAQLYRIAEYYLQRANLDVIRRCADTELAIADAVNVENDIYGKSSSKSVYVNLCSQATRQSAKPKPENDASTLTEKAEVSSDLISQQVTTENTNSGSSNVEEALDRAGLLDIPATAGQTDKSELAGVLEQNASENTVCFNSVEEVLKRAGLFDSPPNSPERKSTTAEGNSRTVSGSPISTQQKYTNTDDTYLVNLDSEPSRSLQSSSDSRVRDASPLKDEDDSSVQVLDDANCQNLDQRPSYQQPKCNSEDDQKLIPSGETTDVTANETLSVNLAEADKCSLQCEKTSQTDKETVADIPDEVTGHVENSKEVDITVSDLHNKSSHGNNVPKEGEGIRQAVKLEPGKEKSSSGNQELNRKHSKADKSSTHPAESVDSLKKPAPDPGNNSASDSSSSVHKKVEMFVKENIRPLCKSGVITVEQYRWAVAKTAEKVMKHHSEAKNANFLIKEGDKVKKLALQYVEAAQQKIS</sequence>
<dbReference type="Pfam" id="PF15870">
    <property type="entry name" value="EloA-BP1"/>
    <property type="match status" value="1"/>
</dbReference>
<dbReference type="SMART" id="SM00184">
    <property type="entry name" value="RING"/>
    <property type="match status" value="2"/>
</dbReference>
<feature type="compositionally biased region" description="Low complexity" evidence="5">
    <location>
        <begin position="1112"/>
        <end position="1124"/>
    </location>
</feature>
<reference evidence="8 9" key="1">
    <citation type="submission" date="2017-09" db="EMBL/GenBank/DDBJ databases">
        <authorList>
            <consortium name="International Durum Wheat Genome Sequencing Consortium (IDWGSC)"/>
            <person name="Milanesi L."/>
        </authorList>
    </citation>
    <scope>NUCLEOTIDE SEQUENCE [LARGE SCALE GENOMIC DNA]</scope>
    <source>
        <strain evidence="9">cv. Svevo</strain>
    </source>
</reference>
<dbReference type="Gramene" id="TRITD3Av1G187010.11">
    <property type="protein sequence ID" value="TRITD3Av1G187010.11"/>
    <property type="gene ID" value="TRITD3Av1G187010"/>
</dbReference>
<evidence type="ECO:0000259" key="7">
    <source>
        <dbReference type="PROSITE" id="PS50089"/>
    </source>
</evidence>
<dbReference type="Pfam" id="PF13639">
    <property type="entry name" value="zf-RING_2"/>
    <property type="match status" value="1"/>
</dbReference>
<feature type="region of interest" description="Disordered" evidence="5">
    <location>
        <begin position="485"/>
        <end position="528"/>
    </location>
</feature>
<evidence type="ECO:0000313" key="8">
    <source>
        <dbReference type="EMBL" id="VAH63868.1"/>
    </source>
</evidence>
<dbReference type="PANTHER" id="PTHR15315:SF26">
    <property type="entry name" value="E3 UBIQUITIN-PROTEIN LIGASE NRDP1"/>
    <property type="match status" value="1"/>
</dbReference>
<name>A0A9R0RPL5_TRITD</name>
<dbReference type="Proteomes" id="UP000324705">
    <property type="component" value="Chromosome 3A"/>
</dbReference>
<keyword evidence="9" id="KW-1185">Reference proteome</keyword>
<feature type="region of interest" description="Disordered" evidence="5">
    <location>
        <begin position="973"/>
        <end position="1016"/>
    </location>
</feature>
<evidence type="ECO:0008006" key="10">
    <source>
        <dbReference type="Google" id="ProtNLM"/>
    </source>
</evidence>
<accession>A0A9R0RPL5</accession>
<dbReference type="InterPro" id="IPR001965">
    <property type="entry name" value="Znf_PHD"/>
</dbReference>
<dbReference type="PROSITE" id="PS00518">
    <property type="entry name" value="ZF_RING_1"/>
    <property type="match status" value="1"/>
</dbReference>
<dbReference type="SMART" id="SM00249">
    <property type="entry name" value="PHD"/>
    <property type="match status" value="1"/>
</dbReference>
<feature type="region of interest" description="Disordered" evidence="5">
    <location>
        <begin position="1203"/>
        <end position="1313"/>
    </location>
</feature>
<dbReference type="PROSITE" id="PS50089">
    <property type="entry name" value="ZF_RING_2"/>
    <property type="match status" value="1"/>
</dbReference>
<feature type="domain" description="PHD-type" evidence="6">
    <location>
        <begin position="153"/>
        <end position="276"/>
    </location>
</feature>
<feature type="compositionally biased region" description="Low complexity" evidence="5">
    <location>
        <begin position="816"/>
        <end position="833"/>
    </location>
</feature>
<keyword evidence="2 4" id="KW-0863">Zinc-finger</keyword>
<feature type="compositionally biased region" description="Basic and acidic residues" evidence="5">
    <location>
        <begin position="1218"/>
        <end position="1229"/>
    </location>
</feature>
<feature type="compositionally biased region" description="Basic and acidic residues" evidence="5">
    <location>
        <begin position="1125"/>
        <end position="1134"/>
    </location>
</feature>
<feature type="region of interest" description="Disordered" evidence="5">
    <location>
        <begin position="781"/>
        <end position="858"/>
    </location>
</feature>